<dbReference type="EMBL" id="FJUX01000017">
    <property type="protein sequence ID" value="CZS94166.1"/>
    <property type="molecule type" value="Genomic_DNA"/>
</dbReference>
<evidence type="ECO:0000313" key="2">
    <source>
        <dbReference type="Proteomes" id="UP000178912"/>
    </source>
</evidence>
<organism evidence="1 2">
    <name type="scientific">Rhynchosporium agropyri</name>
    <dbReference type="NCBI Taxonomy" id="914238"/>
    <lineage>
        <taxon>Eukaryota</taxon>
        <taxon>Fungi</taxon>
        <taxon>Dikarya</taxon>
        <taxon>Ascomycota</taxon>
        <taxon>Pezizomycotina</taxon>
        <taxon>Leotiomycetes</taxon>
        <taxon>Helotiales</taxon>
        <taxon>Ploettnerulaceae</taxon>
        <taxon>Rhynchosporium</taxon>
    </lineage>
</organism>
<sequence length="50" mass="5839">MDLNGKIEPDIKDFKQWMSLLWTTGGRYLDVFKLLVIDYPVSLPARLDEP</sequence>
<evidence type="ECO:0000313" key="1">
    <source>
        <dbReference type="EMBL" id="CZS94166.1"/>
    </source>
</evidence>
<gene>
    <name evidence="1" type="ORF">RAG0_04219</name>
</gene>
<proteinExistence type="predicted"/>
<accession>A0A1E1K7V1</accession>
<dbReference type="AlphaFoldDB" id="A0A1E1K7V1"/>
<reference evidence="2" key="1">
    <citation type="submission" date="2016-03" db="EMBL/GenBank/DDBJ databases">
        <authorList>
            <person name="Guldener U."/>
        </authorList>
    </citation>
    <scope>NUCLEOTIDE SEQUENCE [LARGE SCALE GENOMIC DNA]</scope>
    <source>
        <strain evidence="2">04CH-RAC-A.6.1</strain>
    </source>
</reference>
<dbReference type="Proteomes" id="UP000178912">
    <property type="component" value="Unassembled WGS sequence"/>
</dbReference>
<name>A0A1E1K7V1_9HELO</name>
<protein>
    <submittedName>
        <fullName evidence="1">Uncharacterized protein</fullName>
    </submittedName>
</protein>
<keyword evidence="2" id="KW-1185">Reference proteome</keyword>